<accession>A0A9I9EMY2</accession>
<organism evidence="1">
    <name type="scientific">Cucumis melo</name>
    <name type="common">Muskmelon</name>
    <dbReference type="NCBI Taxonomy" id="3656"/>
    <lineage>
        <taxon>Eukaryota</taxon>
        <taxon>Viridiplantae</taxon>
        <taxon>Streptophyta</taxon>
        <taxon>Embryophyta</taxon>
        <taxon>Tracheophyta</taxon>
        <taxon>Spermatophyta</taxon>
        <taxon>Magnoliopsida</taxon>
        <taxon>eudicotyledons</taxon>
        <taxon>Gunneridae</taxon>
        <taxon>Pentapetalae</taxon>
        <taxon>rosids</taxon>
        <taxon>fabids</taxon>
        <taxon>Cucurbitales</taxon>
        <taxon>Cucurbitaceae</taxon>
        <taxon>Benincaseae</taxon>
        <taxon>Cucumis</taxon>
    </lineage>
</organism>
<dbReference type="EnsemblPlants" id="MELO3C035700.2.1">
    <property type="protein sequence ID" value="MELO3C035700.2.1"/>
    <property type="gene ID" value="MELO3C035700.2"/>
</dbReference>
<dbReference type="Gramene" id="MELO3C035700.2.1">
    <property type="protein sequence ID" value="MELO3C035700.2.1"/>
    <property type="gene ID" value="MELO3C035700.2"/>
</dbReference>
<proteinExistence type="predicted"/>
<reference evidence="1" key="1">
    <citation type="submission" date="2023-03" db="UniProtKB">
        <authorList>
            <consortium name="EnsemblPlants"/>
        </authorList>
    </citation>
    <scope>IDENTIFICATION</scope>
</reference>
<sequence length="59" mass="6804">MTIVNDVAEHFHSANSFLQNQRVLKHSDGSTLGYTNKGYSEGYRELHYSFGIRILWSNI</sequence>
<name>A0A9I9EMY2_CUCME</name>
<dbReference type="AlphaFoldDB" id="A0A9I9EMY2"/>
<evidence type="ECO:0000313" key="1">
    <source>
        <dbReference type="EnsemblPlants" id="MELO3C035700.2.1"/>
    </source>
</evidence>
<protein>
    <submittedName>
        <fullName evidence="1">Uncharacterized protein</fullName>
    </submittedName>
</protein>